<dbReference type="Pfam" id="PF00989">
    <property type="entry name" value="PAS"/>
    <property type="match status" value="1"/>
</dbReference>
<dbReference type="Gene3D" id="3.30.450.20">
    <property type="entry name" value="PAS domain"/>
    <property type="match status" value="3"/>
</dbReference>
<dbReference type="GO" id="GO:0005524">
    <property type="term" value="F:ATP binding"/>
    <property type="evidence" value="ECO:0007669"/>
    <property type="project" value="UniProtKB-KW"/>
</dbReference>
<dbReference type="InterPro" id="IPR004358">
    <property type="entry name" value="Sig_transdc_His_kin-like_C"/>
</dbReference>
<dbReference type="PROSITE" id="PS50109">
    <property type="entry name" value="HIS_KIN"/>
    <property type="match status" value="1"/>
</dbReference>
<dbReference type="CDD" id="cd00082">
    <property type="entry name" value="HisKA"/>
    <property type="match status" value="1"/>
</dbReference>
<dbReference type="SUPFAM" id="SSF55785">
    <property type="entry name" value="PYP-like sensor domain (PAS domain)"/>
    <property type="match status" value="1"/>
</dbReference>
<dbReference type="EC" id="2.7.13.3" evidence="2"/>
<gene>
    <name evidence="9" type="ORF">MZO42_12920</name>
</gene>
<feature type="transmembrane region" description="Helical" evidence="6">
    <location>
        <begin position="25"/>
        <end position="46"/>
    </location>
</feature>
<dbReference type="SMART" id="SM00387">
    <property type="entry name" value="HATPase_c"/>
    <property type="match status" value="1"/>
</dbReference>
<dbReference type="Gene3D" id="3.30.565.10">
    <property type="entry name" value="Histidine kinase-like ATPase, C-terminal domain"/>
    <property type="match status" value="1"/>
</dbReference>
<accession>A0ABU3N7X8</accession>
<dbReference type="InterPro" id="IPR005467">
    <property type="entry name" value="His_kinase_dom"/>
</dbReference>
<proteinExistence type="predicted"/>
<dbReference type="PRINTS" id="PR00344">
    <property type="entry name" value="BCTRLSENSOR"/>
</dbReference>
<feature type="transmembrane region" description="Helical" evidence="6">
    <location>
        <begin position="300"/>
        <end position="322"/>
    </location>
</feature>
<reference evidence="9" key="1">
    <citation type="submission" date="2022-04" db="EMBL/GenBank/DDBJ databases">
        <title>Tomato heritable bacteria conferring resistance against bacterial wilt.</title>
        <authorList>
            <person name="Yin J."/>
        </authorList>
    </citation>
    <scope>NUCLEOTIDE SEQUENCE</scope>
    <source>
        <strain evidence="9">Cra20</strain>
    </source>
</reference>
<protein>
    <recommendedName>
        <fullName evidence="2">histidine kinase</fullName>
        <ecNumber evidence="2">2.7.13.3</ecNumber>
    </recommendedName>
</protein>
<dbReference type="EMBL" id="JALMLT010000003">
    <property type="protein sequence ID" value="MDT8759601.1"/>
    <property type="molecule type" value="Genomic_DNA"/>
</dbReference>
<dbReference type="InterPro" id="IPR035965">
    <property type="entry name" value="PAS-like_dom_sf"/>
</dbReference>
<dbReference type="InterPro" id="IPR052162">
    <property type="entry name" value="Sensor_kinase/Photoreceptor"/>
</dbReference>
<keyword evidence="9" id="KW-0067">ATP-binding</keyword>
<organism evidence="9">
    <name type="scientific">Sphingomonas psychrotolerans</name>
    <dbReference type="NCBI Taxonomy" id="1327635"/>
    <lineage>
        <taxon>Bacteria</taxon>
        <taxon>Pseudomonadati</taxon>
        <taxon>Pseudomonadota</taxon>
        <taxon>Alphaproteobacteria</taxon>
        <taxon>Sphingomonadales</taxon>
        <taxon>Sphingomonadaceae</taxon>
        <taxon>Sphingomonas</taxon>
    </lineage>
</organism>
<dbReference type="PANTHER" id="PTHR43304:SF1">
    <property type="entry name" value="PAC DOMAIN-CONTAINING PROTEIN"/>
    <property type="match status" value="1"/>
</dbReference>
<evidence type="ECO:0000256" key="1">
    <source>
        <dbReference type="ARBA" id="ARBA00000085"/>
    </source>
</evidence>
<evidence type="ECO:0000256" key="6">
    <source>
        <dbReference type="SAM" id="Phobius"/>
    </source>
</evidence>
<keyword evidence="9" id="KW-0547">Nucleotide-binding</keyword>
<keyword evidence="6" id="KW-0812">Transmembrane</keyword>
<sequence length="701" mass="75420">MKLTTTSQTGFRYPLRGSTQIAPRWLAIVLPAAAILICAAIWAAAIQIVHVQRDSLLTGAARENRNRVIAYDHFVAGILDRADSAATQLARQYRDALPGAGASPQLLTDSAAIDPLFARVEVLGPDGLVRWSSRPGGSDVTASAAAFRLLSVGGAREPLLTPSQQTRAGKPAILFARAIHRQDGGFGGIVALHIPIDRLTGFYEGADFRPHDLISVVRLDGLTLARREGPTVSFGQNLAGKLAMQHQNAEPWGTYIGPSSVDGVTRIFSQRRLPRYGVFVSVGLGLDDVLAPSYGRARIFYLTVAALTLALLGGTFAFWLGLRRREAIIRRLAATNKRLCEAQAIGKMGDWELDLQTRLLACSDEICRMHGRDPKDDIMTSDEALAFHGPEGRVEIEQTLRTAILSKQPAQCEVVSTMGDGRVAHLRIRMSPVVDSDGKVRTVLGTEQDITTERWHEQLRAEVAHITRVEAVNVMAATIAHELSQPLTAAGNYLGAATYLVERGNNSLVEQERLAVLLGQASRQISLSGKIIARARDMVADRRTGEVASLDDIVEEAIALSKIADPAVARATVTAQLEPDTGHVAADKVQIQQVLLNLIRNAAQAVAQVDKPQVLVTSHREEGGMVMVSVADNGKGLPDKVDIFAPFATVDRNGLGIGLSICRTIVDSYGGRIWSGTSPLGGAAICFTLPLDELALLYDVA</sequence>
<evidence type="ECO:0000256" key="5">
    <source>
        <dbReference type="ARBA" id="ARBA00022777"/>
    </source>
</evidence>
<keyword evidence="4" id="KW-0808">Transferase</keyword>
<evidence type="ECO:0000313" key="9">
    <source>
        <dbReference type="EMBL" id="MDT8759601.1"/>
    </source>
</evidence>
<keyword evidence="3" id="KW-0597">Phosphoprotein</keyword>
<keyword evidence="6" id="KW-1133">Transmembrane helix</keyword>
<dbReference type="SUPFAM" id="SSF55874">
    <property type="entry name" value="ATPase domain of HSP90 chaperone/DNA topoisomerase II/histidine kinase"/>
    <property type="match status" value="1"/>
</dbReference>
<feature type="domain" description="Histidine kinase" evidence="7">
    <location>
        <begin position="478"/>
        <end position="693"/>
    </location>
</feature>
<comment type="catalytic activity">
    <reaction evidence="1">
        <text>ATP + protein L-histidine = ADP + protein N-phospho-L-histidine.</text>
        <dbReference type="EC" id="2.7.13.3"/>
    </reaction>
</comment>
<name>A0ABU3N7X8_9SPHN</name>
<dbReference type="InterPro" id="IPR013767">
    <property type="entry name" value="PAS_fold"/>
</dbReference>
<keyword evidence="5" id="KW-0418">Kinase</keyword>
<dbReference type="PANTHER" id="PTHR43304">
    <property type="entry name" value="PHYTOCHROME-LIKE PROTEIN CPH1"/>
    <property type="match status" value="1"/>
</dbReference>
<dbReference type="CDD" id="cd18773">
    <property type="entry name" value="PDC1_HK_sensor"/>
    <property type="match status" value="1"/>
</dbReference>
<dbReference type="InterPro" id="IPR000700">
    <property type="entry name" value="PAS-assoc_C"/>
</dbReference>
<evidence type="ECO:0000256" key="2">
    <source>
        <dbReference type="ARBA" id="ARBA00012438"/>
    </source>
</evidence>
<dbReference type="PROSITE" id="PS50113">
    <property type="entry name" value="PAC"/>
    <property type="match status" value="1"/>
</dbReference>
<feature type="domain" description="PAC" evidence="8">
    <location>
        <begin position="408"/>
        <end position="462"/>
    </location>
</feature>
<evidence type="ECO:0000256" key="4">
    <source>
        <dbReference type="ARBA" id="ARBA00022679"/>
    </source>
</evidence>
<evidence type="ECO:0000259" key="8">
    <source>
        <dbReference type="PROSITE" id="PS50113"/>
    </source>
</evidence>
<dbReference type="InterPro" id="IPR036890">
    <property type="entry name" value="HATPase_C_sf"/>
</dbReference>
<keyword evidence="6" id="KW-0472">Membrane</keyword>
<dbReference type="Pfam" id="PF02518">
    <property type="entry name" value="HATPase_c"/>
    <property type="match status" value="1"/>
</dbReference>
<dbReference type="InterPro" id="IPR003661">
    <property type="entry name" value="HisK_dim/P_dom"/>
</dbReference>
<dbReference type="CDD" id="cd12915">
    <property type="entry name" value="PDC2_DGC_like"/>
    <property type="match status" value="1"/>
</dbReference>
<dbReference type="InterPro" id="IPR003594">
    <property type="entry name" value="HATPase_dom"/>
</dbReference>
<comment type="caution">
    <text evidence="9">The sequence shown here is derived from an EMBL/GenBank/DDBJ whole genome shotgun (WGS) entry which is preliminary data.</text>
</comment>
<evidence type="ECO:0000256" key="3">
    <source>
        <dbReference type="ARBA" id="ARBA00022553"/>
    </source>
</evidence>
<dbReference type="CDD" id="cd00130">
    <property type="entry name" value="PAS"/>
    <property type="match status" value="1"/>
</dbReference>
<dbReference type="Gene3D" id="1.10.287.130">
    <property type="match status" value="1"/>
</dbReference>
<dbReference type="InterPro" id="IPR000014">
    <property type="entry name" value="PAS"/>
</dbReference>
<evidence type="ECO:0000259" key="7">
    <source>
        <dbReference type="PROSITE" id="PS50109"/>
    </source>
</evidence>